<name>A0A182KG07_9DIPT</name>
<evidence type="ECO:0000256" key="3">
    <source>
        <dbReference type="ARBA" id="ARBA00022771"/>
    </source>
</evidence>
<evidence type="ECO:0000256" key="5">
    <source>
        <dbReference type="ARBA" id="ARBA00023015"/>
    </source>
</evidence>
<reference evidence="9" key="2">
    <citation type="submission" date="2020-05" db="UniProtKB">
        <authorList>
            <consortium name="EnsemblMetazoa"/>
        </authorList>
    </citation>
    <scope>IDENTIFICATION</scope>
    <source>
        <strain evidence="9">ACHKN1017</strain>
    </source>
</reference>
<evidence type="ECO:0000313" key="10">
    <source>
        <dbReference type="Proteomes" id="UP000075881"/>
    </source>
</evidence>
<keyword evidence="6" id="KW-0804">Transcription</keyword>
<dbReference type="InterPro" id="IPR003656">
    <property type="entry name" value="Znf_BED"/>
</dbReference>
<dbReference type="GO" id="GO:0008270">
    <property type="term" value="F:zinc ion binding"/>
    <property type="evidence" value="ECO:0007669"/>
    <property type="project" value="UniProtKB-KW"/>
</dbReference>
<evidence type="ECO:0000256" key="7">
    <source>
        <dbReference type="ARBA" id="ARBA00023242"/>
    </source>
</evidence>
<evidence type="ECO:0000256" key="2">
    <source>
        <dbReference type="ARBA" id="ARBA00022723"/>
    </source>
</evidence>
<dbReference type="STRING" id="43041.A0A182KG07"/>
<dbReference type="GO" id="GO:0003677">
    <property type="term" value="F:DNA binding"/>
    <property type="evidence" value="ECO:0007669"/>
    <property type="project" value="InterPro"/>
</dbReference>
<reference evidence="10" key="1">
    <citation type="submission" date="2013-03" db="EMBL/GenBank/DDBJ databases">
        <title>The Genome Sequence of Anopheles christyi ACHKN1017.</title>
        <authorList>
            <consortium name="The Broad Institute Genomics Platform"/>
            <person name="Neafsey D.E."/>
            <person name="Besansky N."/>
            <person name="Walker B."/>
            <person name="Young S.K."/>
            <person name="Zeng Q."/>
            <person name="Gargeya S."/>
            <person name="Fitzgerald M."/>
            <person name="Haas B."/>
            <person name="Abouelleil A."/>
            <person name="Allen A.W."/>
            <person name="Alvarado L."/>
            <person name="Arachchi H.M."/>
            <person name="Berlin A.M."/>
            <person name="Chapman S.B."/>
            <person name="Gainer-Dewar J."/>
            <person name="Goldberg J."/>
            <person name="Griggs A."/>
            <person name="Gujja S."/>
            <person name="Hansen M."/>
            <person name="Howarth C."/>
            <person name="Imamovic A."/>
            <person name="Ireland A."/>
            <person name="Larimer J."/>
            <person name="McCowan C."/>
            <person name="Murphy C."/>
            <person name="Pearson M."/>
            <person name="Poon T.W."/>
            <person name="Priest M."/>
            <person name="Roberts A."/>
            <person name="Saif S."/>
            <person name="Shea T."/>
            <person name="Sisk P."/>
            <person name="Sykes S."/>
            <person name="Wortman J."/>
            <person name="Nusbaum C."/>
            <person name="Birren B."/>
        </authorList>
    </citation>
    <scope>NUCLEOTIDE SEQUENCE [LARGE SCALE GENOMIC DNA]</scope>
    <source>
        <strain evidence="10">ACHKN1017</strain>
    </source>
</reference>
<evidence type="ECO:0000256" key="6">
    <source>
        <dbReference type="ARBA" id="ARBA00023163"/>
    </source>
</evidence>
<proteinExistence type="predicted"/>
<keyword evidence="7" id="KW-0539">Nucleus</keyword>
<feature type="domain" description="BED-type" evidence="8">
    <location>
        <begin position="11"/>
        <end position="40"/>
    </location>
</feature>
<keyword evidence="10" id="KW-1185">Reference proteome</keyword>
<dbReference type="VEuPathDB" id="VectorBase:ACHR009695"/>
<dbReference type="Pfam" id="PF02892">
    <property type="entry name" value="zf-BED"/>
    <property type="match status" value="1"/>
</dbReference>
<evidence type="ECO:0000256" key="4">
    <source>
        <dbReference type="ARBA" id="ARBA00022833"/>
    </source>
</evidence>
<keyword evidence="2" id="KW-0479">Metal-binding</keyword>
<dbReference type="AlphaFoldDB" id="A0A182KG07"/>
<keyword evidence="4" id="KW-0862">Zinc</keyword>
<keyword evidence="3" id="KW-0863">Zinc-finger</keyword>
<evidence type="ECO:0000313" key="9">
    <source>
        <dbReference type="EnsemblMetazoa" id="ACHR009695-PA"/>
    </source>
</evidence>
<keyword evidence="5" id="KW-0805">Transcription regulation</keyword>
<dbReference type="Proteomes" id="UP000075881">
    <property type="component" value="Unassembled WGS sequence"/>
</dbReference>
<evidence type="ECO:0000259" key="8">
    <source>
        <dbReference type="Pfam" id="PF02892"/>
    </source>
</evidence>
<dbReference type="PANTHER" id="PTHR46481:SF10">
    <property type="entry name" value="ZINC FINGER BED DOMAIN-CONTAINING PROTEIN 39"/>
    <property type="match status" value="1"/>
</dbReference>
<protein>
    <recommendedName>
        <fullName evidence="8">BED-type domain-containing protein</fullName>
    </recommendedName>
</protein>
<organism evidence="9 10">
    <name type="scientific">Anopheles christyi</name>
    <dbReference type="NCBI Taxonomy" id="43041"/>
    <lineage>
        <taxon>Eukaryota</taxon>
        <taxon>Metazoa</taxon>
        <taxon>Ecdysozoa</taxon>
        <taxon>Arthropoda</taxon>
        <taxon>Hexapoda</taxon>
        <taxon>Insecta</taxon>
        <taxon>Pterygota</taxon>
        <taxon>Neoptera</taxon>
        <taxon>Endopterygota</taxon>
        <taxon>Diptera</taxon>
        <taxon>Nematocera</taxon>
        <taxon>Culicoidea</taxon>
        <taxon>Culicidae</taxon>
        <taxon>Anophelinae</taxon>
        <taxon>Anopheles</taxon>
    </lineage>
</organism>
<comment type="subcellular location">
    <subcellularLocation>
        <location evidence="1">Nucleus</location>
    </subcellularLocation>
</comment>
<evidence type="ECO:0000256" key="1">
    <source>
        <dbReference type="ARBA" id="ARBA00004123"/>
    </source>
</evidence>
<dbReference type="PANTHER" id="PTHR46481">
    <property type="entry name" value="ZINC FINGER BED DOMAIN-CONTAINING PROTEIN 4"/>
    <property type="match status" value="1"/>
</dbReference>
<dbReference type="GO" id="GO:0005634">
    <property type="term" value="C:nucleus"/>
    <property type="evidence" value="ECO:0007669"/>
    <property type="project" value="UniProtKB-SubCell"/>
</dbReference>
<sequence>MKNNKHQQHFEHQGTGAKCRYCRNIFAFTTGSTVNLKRHMLPTIKRQLDVKLLLMVCKGYNPFSIVEEKAFKDFILSLQSFSNSKYELPSRPTLTNAIFPSVYDELLVTVKDKLATSTKVALTTNKTWTNLNTVSFLAVTSHFIDQNGKLCSLLLDCSIFCESHTGKNI</sequence>
<accession>A0A182KG07</accession>
<dbReference type="InterPro" id="IPR052035">
    <property type="entry name" value="ZnF_BED_domain_contain"/>
</dbReference>
<dbReference type="EnsemblMetazoa" id="ACHR009695-RA">
    <property type="protein sequence ID" value="ACHR009695-PA"/>
    <property type="gene ID" value="ACHR009695"/>
</dbReference>
<dbReference type="SUPFAM" id="SSF140996">
    <property type="entry name" value="Hermes dimerisation domain"/>
    <property type="match status" value="1"/>
</dbReference>